<protein>
    <submittedName>
        <fullName evidence="1">Uncharacterized protein</fullName>
    </submittedName>
</protein>
<accession>A0A6B3NFZ9</accession>
<dbReference type="EMBL" id="JAAHFQ010000230">
    <property type="protein sequence ID" value="NER28561.1"/>
    <property type="molecule type" value="Genomic_DNA"/>
</dbReference>
<sequence length="72" mass="7772">MKTTSVEVLEALRLAISVIGDAIALISEDKSMLVSITTEQLQKAQAGLRTEVGQVQNSWRNKNSDGTSTSNH</sequence>
<dbReference type="AlphaFoldDB" id="A0A6B3NFZ9"/>
<proteinExistence type="predicted"/>
<name>A0A6B3NFZ9_9CYAN</name>
<evidence type="ECO:0000313" key="1">
    <source>
        <dbReference type="EMBL" id="NER28561.1"/>
    </source>
</evidence>
<organism evidence="1">
    <name type="scientific">Symploca sp. SIO1C4</name>
    <dbReference type="NCBI Taxonomy" id="2607765"/>
    <lineage>
        <taxon>Bacteria</taxon>
        <taxon>Bacillati</taxon>
        <taxon>Cyanobacteriota</taxon>
        <taxon>Cyanophyceae</taxon>
        <taxon>Coleofasciculales</taxon>
        <taxon>Coleofasciculaceae</taxon>
        <taxon>Symploca</taxon>
    </lineage>
</organism>
<gene>
    <name evidence="1" type="ORF">F6J89_13240</name>
</gene>
<comment type="caution">
    <text evidence="1">The sequence shown here is derived from an EMBL/GenBank/DDBJ whole genome shotgun (WGS) entry which is preliminary data.</text>
</comment>
<reference evidence="1" key="1">
    <citation type="submission" date="2019-11" db="EMBL/GenBank/DDBJ databases">
        <title>Genomic insights into an expanded diversity of filamentous marine cyanobacteria reveals the extraordinary biosynthetic potential of Moorea and Okeania.</title>
        <authorList>
            <person name="Ferreira Leao T."/>
            <person name="Wang M."/>
            <person name="Moss N."/>
            <person name="Da Silva R."/>
            <person name="Sanders J."/>
            <person name="Nurk S."/>
            <person name="Gurevich A."/>
            <person name="Humphrey G."/>
            <person name="Reher R."/>
            <person name="Zhu Q."/>
            <person name="Belda-Ferre P."/>
            <person name="Glukhov E."/>
            <person name="Rex R."/>
            <person name="Dorrestein P.C."/>
            <person name="Knight R."/>
            <person name="Pevzner P."/>
            <person name="Gerwick W.H."/>
            <person name="Gerwick L."/>
        </authorList>
    </citation>
    <scope>NUCLEOTIDE SEQUENCE</scope>
    <source>
        <strain evidence="1">SIO1C4</strain>
    </source>
</reference>